<dbReference type="InterPro" id="IPR003774">
    <property type="entry name" value="AlgH-like"/>
</dbReference>
<sequence>MSEYFDGKILVAPPKMADWRFAKTVLYLWKHDVAGAAGVIINKTMSGPTFKRVCNDAGIHKLENINPMMYYGGPIMDNLIG</sequence>
<dbReference type="AlphaFoldDB" id="A0A382JKK3"/>
<gene>
    <name evidence="1" type="ORF">METZ01_LOCUS265083</name>
</gene>
<proteinExistence type="predicted"/>
<evidence type="ECO:0000313" key="1">
    <source>
        <dbReference type="EMBL" id="SVC12229.1"/>
    </source>
</evidence>
<dbReference type="EMBL" id="UINC01074737">
    <property type="protein sequence ID" value="SVC12229.1"/>
    <property type="molecule type" value="Genomic_DNA"/>
</dbReference>
<dbReference type="SUPFAM" id="SSF143456">
    <property type="entry name" value="VC0467-like"/>
    <property type="match status" value="1"/>
</dbReference>
<dbReference type="Gene3D" id="3.40.1740.10">
    <property type="entry name" value="VC0467-like"/>
    <property type="match status" value="1"/>
</dbReference>
<dbReference type="Pfam" id="PF02622">
    <property type="entry name" value="DUF179"/>
    <property type="match status" value="1"/>
</dbReference>
<reference evidence="1" key="1">
    <citation type="submission" date="2018-05" db="EMBL/GenBank/DDBJ databases">
        <authorList>
            <person name="Lanie J.A."/>
            <person name="Ng W.-L."/>
            <person name="Kazmierczak K.M."/>
            <person name="Andrzejewski T.M."/>
            <person name="Davidsen T.M."/>
            <person name="Wayne K.J."/>
            <person name="Tettelin H."/>
            <person name="Glass J.I."/>
            <person name="Rusch D."/>
            <person name="Podicherti R."/>
            <person name="Tsui H.-C.T."/>
            <person name="Winkler M.E."/>
        </authorList>
    </citation>
    <scope>NUCLEOTIDE SEQUENCE</scope>
</reference>
<feature type="non-terminal residue" evidence="1">
    <location>
        <position position="81"/>
    </location>
</feature>
<accession>A0A382JKK3</accession>
<organism evidence="1">
    <name type="scientific">marine metagenome</name>
    <dbReference type="NCBI Taxonomy" id="408172"/>
    <lineage>
        <taxon>unclassified sequences</taxon>
        <taxon>metagenomes</taxon>
        <taxon>ecological metagenomes</taxon>
    </lineage>
</organism>
<protein>
    <submittedName>
        <fullName evidence="1">Uncharacterized protein</fullName>
    </submittedName>
</protein>
<name>A0A382JKK3_9ZZZZ</name>
<dbReference type="Gene3D" id="3.30.70.1300">
    <property type="entry name" value="VC0467-like domains"/>
    <property type="match status" value="1"/>
</dbReference>